<evidence type="ECO:0000313" key="4">
    <source>
        <dbReference type="EMBL" id="GIL39280.1"/>
    </source>
</evidence>
<sequence>MTTTRSFLFLLAGARRDGNSERLARRAAAALPADVQQTWLRLDEAALPPFADTRHEPSGGVYPPPEGDARRLLDATLAASDLVFVAPVYWYSLPAPAKLYLDHWSGWMRVPTLNFRARMASRGLWAITAVSDEDRSVAEPLLQTLRLTADYMDMVWRGAAIGYGNRPGDVLNDATGVAQADALFVR</sequence>
<evidence type="ECO:0000256" key="2">
    <source>
        <dbReference type="ARBA" id="ARBA00022643"/>
    </source>
</evidence>
<dbReference type="Pfam" id="PF02525">
    <property type="entry name" value="Flavodoxin_2"/>
    <property type="match status" value="1"/>
</dbReference>
<dbReference type="RefSeq" id="WP_420242386.1">
    <property type="nucleotide sequence ID" value="NZ_BOPV01000001.1"/>
</dbReference>
<dbReference type="InterPro" id="IPR003680">
    <property type="entry name" value="Flavodoxin_fold"/>
</dbReference>
<dbReference type="Gene3D" id="3.40.50.360">
    <property type="match status" value="1"/>
</dbReference>
<comment type="caution">
    <text evidence="4">The sequence shown here is derived from an EMBL/GenBank/DDBJ whole genome shotgun (WGS) entry which is preliminary data.</text>
</comment>
<evidence type="ECO:0000313" key="5">
    <source>
        <dbReference type="Proteomes" id="UP000681075"/>
    </source>
</evidence>
<accession>A0A8S8XDT1</accession>
<keyword evidence="1" id="KW-0285">Flavoprotein</keyword>
<gene>
    <name evidence="4" type="ORF">TMPK1_15170</name>
</gene>
<proteinExistence type="predicted"/>
<organism evidence="4 5">
    <name type="scientific">Roseiterribacter gracilis</name>
    <dbReference type="NCBI Taxonomy" id="2812848"/>
    <lineage>
        <taxon>Bacteria</taxon>
        <taxon>Pseudomonadati</taxon>
        <taxon>Pseudomonadota</taxon>
        <taxon>Alphaproteobacteria</taxon>
        <taxon>Rhodospirillales</taxon>
        <taxon>Roseiterribacteraceae</taxon>
        <taxon>Roseiterribacter</taxon>
    </lineage>
</organism>
<evidence type="ECO:0000259" key="3">
    <source>
        <dbReference type="Pfam" id="PF02525"/>
    </source>
</evidence>
<dbReference type="AlphaFoldDB" id="A0A8S8XDT1"/>
<dbReference type="PANTHER" id="PTHR43278:SF4">
    <property type="entry name" value="NAD(P)H-DEPENDENT FMN-CONTAINING OXIDOREDUCTASE YWQN-RELATED"/>
    <property type="match status" value="1"/>
</dbReference>
<dbReference type="SUPFAM" id="SSF52218">
    <property type="entry name" value="Flavoproteins"/>
    <property type="match status" value="1"/>
</dbReference>
<protein>
    <submittedName>
        <fullName evidence="4">Flavodoxin</fullName>
    </submittedName>
</protein>
<reference evidence="4" key="1">
    <citation type="submission" date="2021-02" db="EMBL/GenBank/DDBJ databases">
        <title>Genome sequence of Rhodospirillales sp. strain TMPK1 isolated from soil.</title>
        <authorList>
            <person name="Nakai R."/>
            <person name="Kusada H."/>
            <person name="Tamaki H."/>
        </authorList>
    </citation>
    <scope>NUCLEOTIDE SEQUENCE</scope>
    <source>
        <strain evidence="4">TMPK1</strain>
    </source>
</reference>
<dbReference type="PANTHER" id="PTHR43278">
    <property type="entry name" value="NAD(P)H-DEPENDENT FMN-CONTAINING OXIDOREDUCTASE YWQN-RELATED"/>
    <property type="match status" value="1"/>
</dbReference>
<feature type="domain" description="Flavodoxin-like fold" evidence="3">
    <location>
        <begin position="8"/>
        <end position="161"/>
    </location>
</feature>
<dbReference type="InterPro" id="IPR029039">
    <property type="entry name" value="Flavoprotein-like_sf"/>
</dbReference>
<keyword evidence="5" id="KW-1185">Reference proteome</keyword>
<evidence type="ECO:0000256" key="1">
    <source>
        <dbReference type="ARBA" id="ARBA00022630"/>
    </source>
</evidence>
<name>A0A8S8XDT1_9PROT</name>
<keyword evidence="2" id="KW-0288">FMN</keyword>
<dbReference type="EMBL" id="BOPV01000001">
    <property type="protein sequence ID" value="GIL39280.1"/>
    <property type="molecule type" value="Genomic_DNA"/>
</dbReference>
<dbReference type="Proteomes" id="UP000681075">
    <property type="component" value="Unassembled WGS sequence"/>
</dbReference>
<dbReference type="InterPro" id="IPR051796">
    <property type="entry name" value="ISF_SsuE-like"/>
</dbReference>